<accession>A0A8C5PR19</accession>
<reference evidence="2" key="2">
    <citation type="submission" date="2025-09" db="UniProtKB">
        <authorList>
            <consortium name="Ensembl"/>
        </authorList>
    </citation>
    <scope>IDENTIFICATION</scope>
</reference>
<dbReference type="OrthoDB" id="9906453at2759"/>
<dbReference type="Ensembl" id="ENSLLET00000027662.1">
    <property type="protein sequence ID" value="ENSLLEP00000026630.1"/>
    <property type="gene ID" value="ENSLLEG00000016887.1"/>
</dbReference>
<keyword evidence="1" id="KW-0175">Coiled coil</keyword>
<sequence>MLCVISCTVCVFSGYNEHLFKVMSFRFSFSRKFVTIWSWNEMSWLSDYLNMYSSIKGLIRVKNCMCVCLKGKQKSPEHVIVRSSRCIIVYCNSSEELNNMEHFLHRGVKANGSQSFLVIIGGFTDETSMNQMREDWTKRPYSSCRLLLFTKNDIKFLKQLTKNKAKSWISMNEKLENITEIISKESNKSNMTNMTYDASSQNATKNNEKLPIGIFSSSGDEWPWFHKLLKTRLPGDEVKHIQYRKSSDKKKTKPDLWKCSFYIFLVTNEWPSDPNFIALYEEKNVLAEERNVLAEERNVQAEVRNVQAEERNIHAEERNVHAEERNVLAVIDVEGTSRIRIFQKRPSHFDRLDTVKVTKGEKSIYETFFRQSDEAVARIHKQLFELEELVSGRVNDHKIREEEKHRESGFVDQKTDSSSVMGIFSRSAESDYEWLQVLLRSESFRDQIQVVRSFYISNNKMAQFVDDVRQCKFGILYHTQNRGRINITDVTDSLYDEELEIMSAYLGSHNVLVVADDLNDSSDEEKQRILESQPKIQKFAADLLLVAETEKEDETCLLKKLKGVNLFKSENVIMLITL</sequence>
<reference evidence="2" key="1">
    <citation type="submission" date="2025-08" db="UniProtKB">
        <authorList>
            <consortium name="Ensembl"/>
        </authorList>
    </citation>
    <scope>IDENTIFICATION</scope>
</reference>
<dbReference type="AlphaFoldDB" id="A0A8C5PR19"/>
<evidence type="ECO:0000256" key="1">
    <source>
        <dbReference type="SAM" id="Coils"/>
    </source>
</evidence>
<dbReference type="GeneTree" id="ENSGT01000000220125"/>
<protein>
    <submittedName>
        <fullName evidence="2">Uncharacterized protein</fullName>
    </submittedName>
</protein>
<name>A0A8C5PR19_9ANUR</name>
<dbReference type="Proteomes" id="UP000694569">
    <property type="component" value="Unplaced"/>
</dbReference>
<keyword evidence="3" id="KW-1185">Reference proteome</keyword>
<feature type="coiled-coil region" evidence="1">
    <location>
        <begin position="277"/>
        <end position="326"/>
    </location>
</feature>
<proteinExistence type="predicted"/>
<evidence type="ECO:0000313" key="2">
    <source>
        <dbReference type="Ensembl" id="ENSLLEP00000026630.1"/>
    </source>
</evidence>
<evidence type="ECO:0000313" key="3">
    <source>
        <dbReference type="Proteomes" id="UP000694569"/>
    </source>
</evidence>
<organism evidence="2 3">
    <name type="scientific">Leptobrachium leishanense</name>
    <name type="common">Leishan spiny toad</name>
    <dbReference type="NCBI Taxonomy" id="445787"/>
    <lineage>
        <taxon>Eukaryota</taxon>
        <taxon>Metazoa</taxon>
        <taxon>Chordata</taxon>
        <taxon>Craniata</taxon>
        <taxon>Vertebrata</taxon>
        <taxon>Euteleostomi</taxon>
        <taxon>Amphibia</taxon>
        <taxon>Batrachia</taxon>
        <taxon>Anura</taxon>
        <taxon>Pelobatoidea</taxon>
        <taxon>Megophryidae</taxon>
        <taxon>Leptobrachium</taxon>
    </lineage>
</organism>